<name>A0A179UEM1_BLAGS</name>
<dbReference type="EMBL" id="GG657449">
    <property type="protein sequence ID" value="OAT04962.1"/>
    <property type="molecule type" value="Genomic_DNA"/>
</dbReference>
<keyword evidence="1" id="KW-0472">Membrane</keyword>
<dbReference type="RefSeq" id="XP_031576455.1">
    <property type="nucleotide sequence ID" value="XM_031724332.1"/>
</dbReference>
<keyword evidence="3" id="KW-1185">Reference proteome</keyword>
<organism evidence="2 3">
    <name type="scientific">Blastomyces gilchristii (strain SLH14081)</name>
    <name type="common">Blastomyces dermatitidis</name>
    <dbReference type="NCBI Taxonomy" id="559298"/>
    <lineage>
        <taxon>Eukaryota</taxon>
        <taxon>Fungi</taxon>
        <taxon>Dikarya</taxon>
        <taxon>Ascomycota</taxon>
        <taxon>Pezizomycotina</taxon>
        <taxon>Eurotiomycetes</taxon>
        <taxon>Eurotiomycetidae</taxon>
        <taxon>Onygenales</taxon>
        <taxon>Ajellomycetaceae</taxon>
        <taxon>Blastomyces</taxon>
    </lineage>
</organism>
<protein>
    <submittedName>
        <fullName evidence="2">Uncharacterized protein</fullName>
    </submittedName>
</protein>
<dbReference type="KEGG" id="bgh:BDBG_16367"/>
<reference evidence="3" key="1">
    <citation type="journal article" date="2015" name="PLoS Genet.">
        <title>The dynamic genome and transcriptome of the human fungal pathogen Blastomyces and close relative Emmonsia.</title>
        <authorList>
            <person name="Munoz J.F."/>
            <person name="Gauthier G.M."/>
            <person name="Desjardins C.A."/>
            <person name="Gallo J.E."/>
            <person name="Holder J."/>
            <person name="Sullivan T.D."/>
            <person name="Marty A.J."/>
            <person name="Carmen J.C."/>
            <person name="Chen Z."/>
            <person name="Ding L."/>
            <person name="Gujja S."/>
            <person name="Magrini V."/>
            <person name="Misas E."/>
            <person name="Mitreva M."/>
            <person name="Priest M."/>
            <person name="Saif S."/>
            <person name="Whiston E.A."/>
            <person name="Young S."/>
            <person name="Zeng Q."/>
            <person name="Goldman W.E."/>
            <person name="Mardis E.R."/>
            <person name="Taylor J.W."/>
            <person name="McEwen J.G."/>
            <person name="Clay O.K."/>
            <person name="Klein B.S."/>
            <person name="Cuomo C.A."/>
        </authorList>
    </citation>
    <scope>NUCLEOTIDE SEQUENCE [LARGE SCALE GENOMIC DNA]</scope>
    <source>
        <strain evidence="3">SLH14081</strain>
    </source>
</reference>
<sequence length="185" mass="20480">YTIMNDMSSSSSYTLLVIFLHNADIFVFIYIKSSYIDRSVSADNSELNIELLIKNLKNVIIKKLSVLYITKSSMSLSASSTAISSSAASLQSSTLISVFSSLTSATSVSMTLTLTTSALSASTISAFIISSPCFKKILYRLNELHFSVIISLLNSVKIMKNICVFRNRNTDIILFYTHRCETYIS</sequence>
<evidence type="ECO:0000313" key="3">
    <source>
        <dbReference type="Proteomes" id="UP000002038"/>
    </source>
</evidence>
<keyword evidence="1" id="KW-0812">Transmembrane</keyword>
<dbReference type="VEuPathDB" id="FungiDB:BDBG_16367"/>
<keyword evidence="1" id="KW-1133">Transmembrane helix</keyword>
<dbReference type="AlphaFoldDB" id="A0A179UEM1"/>
<dbReference type="Proteomes" id="UP000002038">
    <property type="component" value="Unassembled WGS sequence"/>
</dbReference>
<accession>A0A179UEM1</accession>
<feature type="transmembrane region" description="Helical" evidence="1">
    <location>
        <begin position="12"/>
        <end position="31"/>
    </location>
</feature>
<evidence type="ECO:0000256" key="1">
    <source>
        <dbReference type="SAM" id="Phobius"/>
    </source>
</evidence>
<feature type="non-terminal residue" evidence="2">
    <location>
        <position position="185"/>
    </location>
</feature>
<gene>
    <name evidence="2" type="ORF">BDBG_16367</name>
</gene>
<dbReference type="GeneID" id="42528511"/>
<feature type="non-terminal residue" evidence="2">
    <location>
        <position position="1"/>
    </location>
</feature>
<proteinExistence type="predicted"/>
<evidence type="ECO:0000313" key="2">
    <source>
        <dbReference type="EMBL" id="OAT04962.1"/>
    </source>
</evidence>